<feature type="region of interest" description="Disordered" evidence="1">
    <location>
        <begin position="1"/>
        <end position="20"/>
    </location>
</feature>
<sequence>MAKKESKPTPKAKPRVHKELQGLDITIDQFGEIKANMNIDKLNEFLDKNVDDKKLAERDDYDDMKKGKKKKKK</sequence>
<accession>A0ABS1KQA2</accession>
<name>A0ABS1KQA2_9BACT</name>
<organism evidence="2 3">
    <name type="scientific">Chryseolinea lacunae</name>
    <dbReference type="NCBI Taxonomy" id="2801331"/>
    <lineage>
        <taxon>Bacteria</taxon>
        <taxon>Pseudomonadati</taxon>
        <taxon>Bacteroidota</taxon>
        <taxon>Cytophagia</taxon>
        <taxon>Cytophagales</taxon>
        <taxon>Fulvivirgaceae</taxon>
        <taxon>Chryseolinea</taxon>
    </lineage>
</organism>
<protein>
    <submittedName>
        <fullName evidence="2">Uncharacterized protein</fullName>
    </submittedName>
</protein>
<evidence type="ECO:0000313" key="3">
    <source>
        <dbReference type="Proteomes" id="UP000613030"/>
    </source>
</evidence>
<comment type="caution">
    <text evidence="2">The sequence shown here is derived from an EMBL/GenBank/DDBJ whole genome shotgun (WGS) entry which is preliminary data.</text>
</comment>
<dbReference type="Proteomes" id="UP000613030">
    <property type="component" value="Unassembled WGS sequence"/>
</dbReference>
<dbReference type="EMBL" id="JAERRB010000003">
    <property type="protein sequence ID" value="MBL0741663.1"/>
    <property type="molecule type" value="Genomic_DNA"/>
</dbReference>
<proteinExistence type="predicted"/>
<dbReference type="RefSeq" id="WP_202009032.1">
    <property type="nucleotide sequence ID" value="NZ_JAERRB010000003.1"/>
</dbReference>
<evidence type="ECO:0000256" key="1">
    <source>
        <dbReference type="SAM" id="MobiDB-lite"/>
    </source>
</evidence>
<reference evidence="2 3" key="1">
    <citation type="submission" date="2021-01" db="EMBL/GenBank/DDBJ databases">
        <title>Chryseolinea sp. Jin1 Genome sequencing and assembly.</title>
        <authorList>
            <person name="Kim I."/>
        </authorList>
    </citation>
    <scope>NUCLEOTIDE SEQUENCE [LARGE SCALE GENOMIC DNA]</scope>
    <source>
        <strain evidence="2 3">Jin1</strain>
    </source>
</reference>
<keyword evidence="3" id="KW-1185">Reference proteome</keyword>
<evidence type="ECO:0000313" key="2">
    <source>
        <dbReference type="EMBL" id="MBL0741663.1"/>
    </source>
</evidence>
<gene>
    <name evidence="2" type="ORF">JI741_10570</name>
</gene>